<comment type="caution">
    <text evidence="1">The sequence shown here is derived from an EMBL/GenBank/DDBJ whole genome shotgun (WGS) entry which is preliminary data.</text>
</comment>
<organism evidence="1 2">
    <name type="scientific">Catharanthus roseus</name>
    <name type="common">Madagascar periwinkle</name>
    <name type="synonym">Vinca rosea</name>
    <dbReference type="NCBI Taxonomy" id="4058"/>
    <lineage>
        <taxon>Eukaryota</taxon>
        <taxon>Viridiplantae</taxon>
        <taxon>Streptophyta</taxon>
        <taxon>Embryophyta</taxon>
        <taxon>Tracheophyta</taxon>
        <taxon>Spermatophyta</taxon>
        <taxon>Magnoliopsida</taxon>
        <taxon>eudicotyledons</taxon>
        <taxon>Gunneridae</taxon>
        <taxon>Pentapetalae</taxon>
        <taxon>asterids</taxon>
        <taxon>lamiids</taxon>
        <taxon>Gentianales</taxon>
        <taxon>Apocynaceae</taxon>
        <taxon>Rauvolfioideae</taxon>
        <taxon>Vinceae</taxon>
        <taxon>Catharanthinae</taxon>
        <taxon>Catharanthus</taxon>
    </lineage>
</organism>
<keyword evidence="2" id="KW-1185">Reference proteome</keyword>
<dbReference type="EMBL" id="CM044703">
    <property type="protein sequence ID" value="KAI5672131.1"/>
    <property type="molecule type" value="Genomic_DNA"/>
</dbReference>
<gene>
    <name evidence="1" type="ORF">M9H77_12495</name>
</gene>
<evidence type="ECO:0000313" key="2">
    <source>
        <dbReference type="Proteomes" id="UP001060085"/>
    </source>
</evidence>
<reference evidence="2" key="1">
    <citation type="journal article" date="2023" name="Nat. Plants">
        <title>Single-cell RNA sequencing provides a high-resolution roadmap for understanding the multicellular compartmentation of specialized metabolism.</title>
        <authorList>
            <person name="Sun S."/>
            <person name="Shen X."/>
            <person name="Li Y."/>
            <person name="Li Y."/>
            <person name="Wang S."/>
            <person name="Li R."/>
            <person name="Zhang H."/>
            <person name="Shen G."/>
            <person name="Guo B."/>
            <person name="Wei J."/>
            <person name="Xu J."/>
            <person name="St-Pierre B."/>
            <person name="Chen S."/>
            <person name="Sun C."/>
        </authorList>
    </citation>
    <scope>NUCLEOTIDE SEQUENCE [LARGE SCALE GENOMIC DNA]</scope>
</reference>
<dbReference type="Proteomes" id="UP001060085">
    <property type="component" value="Linkage Group LG03"/>
</dbReference>
<name>A0ACC0BHN9_CATRO</name>
<sequence>MKQDDQGDEELQGLITRGRARRIKENNDKVAHGLMISIEETMKEGVKFKNESLKCDGNPHKLLIVHCLNIRQLMEQVGREINQEDFIMSTDAQLLNPQHEGASESPHSNLDPMRIIMQELQSIKREIGDMGRDITNLSIEQRYESHIEGNSFGTPVQGTHQFYDGGRYTTPRGGRTRVLGGRGYNIPQEEVPRHEAWNEDNLCDNY</sequence>
<evidence type="ECO:0000313" key="1">
    <source>
        <dbReference type="EMBL" id="KAI5672131.1"/>
    </source>
</evidence>
<accession>A0ACC0BHN9</accession>
<proteinExistence type="predicted"/>
<protein>
    <submittedName>
        <fullName evidence="1">Uncharacterized protein</fullName>
    </submittedName>
</protein>